<name>X1SHW3_9ZZZZ</name>
<dbReference type="PANTHER" id="PTHR43540:SF6">
    <property type="entry name" value="ISOCHORISMATASE-LIKE DOMAIN-CONTAINING PROTEIN"/>
    <property type="match status" value="1"/>
</dbReference>
<feature type="domain" description="Isochorismatase-like" evidence="2">
    <location>
        <begin position="1"/>
        <end position="160"/>
    </location>
</feature>
<keyword evidence="1" id="KW-0378">Hydrolase</keyword>
<dbReference type="AlphaFoldDB" id="X1SHW3"/>
<gene>
    <name evidence="4" type="ORF">S12H4_28829</name>
</gene>
<proteinExistence type="predicted"/>
<dbReference type="InterPro" id="IPR037128">
    <property type="entry name" value="Quinolinate_PRibosylTase_N_sf"/>
</dbReference>
<dbReference type="SUPFAM" id="SSF54675">
    <property type="entry name" value="Nicotinate/Quinolinate PRTase N-terminal domain-like"/>
    <property type="match status" value="1"/>
</dbReference>
<dbReference type="InterPro" id="IPR000868">
    <property type="entry name" value="Isochorismatase-like_dom"/>
</dbReference>
<reference evidence="4" key="1">
    <citation type="journal article" date="2014" name="Front. Microbiol.">
        <title>High frequency of phylogenetically diverse reductive dehalogenase-homologous genes in deep subseafloor sedimentary metagenomes.</title>
        <authorList>
            <person name="Kawai M."/>
            <person name="Futagami T."/>
            <person name="Toyoda A."/>
            <person name="Takaki Y."/>
            <person name="Nishi S."/>
            <person name="Hori S."/>
            <person name="Arai W."/>
            <person name="Tsubouchi T."/>
            <person name="Morono Y."/>
            <person name="Uchiyama I."/>
            <person name="Ito T."/>
            <person name="Fujiyama A."/>
            <person name="Inagaki F."/>
            <person name="Takami H."/>
        </authorList>
    </citation>
    <scope>NUCLEOTIDE SEQUENCE</scope>
    <source>
        <strain evidence="4">Expedition CK06-06</strain>
    </source>
</reference>
<evidence type="ECO:0008006" key="5">
    <source>
        <dbReference type="Google" id="ProtNLM"/>
    </source>
</evidence>
<sequence>DMLKGFLEEGYPLYCGESARRIIPNIQRLLERELARGSTVFFLCDHHAPDDPEFSMFPPHAIEGTAEAEVIPELANYKGEVIPKKTYSSFFGTPLEEKLKKLKPKKVIVCGVCTHICVLYAVADARIRGYEVEVPVDCVASFDEKSHHFALDYMENTLGAKLTNLVTSRAKPAKFEPLEAVLSGETADVYFARTVEILRKEGINPVATMEFFAGRAGVLCGMEEVKALLARVLPKGKCEVWALAEGEAIKGREVVLRITAPYQSYGLYETAIDGILAHCSGWAT</sequence>
<dbReference type="GO" id="GO:0016763">
    <property type="term" value="F:pentosyltransferase activity"/>
    <property type="evidence" value="ECO:0007669"/>
    <property type="project" value="InterPro"/>
</dbReference>
<dbReference type="EMBL" id="BARW01016569">
    <property type="protein sequence ID" value="GAI92607.1"/>
    <property type="molecule type" value="Genomic_DNA"/>
</dbReference>
<dbReference type="CDD" id="cd00431">
    <property type="entry name" value="cysteine_hydrolases"/>
    <property type="match status" value="1"/>
</dbReference>
<dbReference type="GO" id="GO:0016787">
    <property type="term" value="F:hydrolase activity"/>
    <property type="evidence" value="ECO:0007669"/>
    <property type="project" value="UniProtKB-KW"/>
</dbReference>
<feature type="non-terminal residue" evidence="4">
    <location>
        <position position="1"/>
    </location>
</feature>
<accession>X1SHW3</accession>
<evidence type="ECO:0000259" key="2">
    <source>
        <dbReference type="Pfam" id="PF00857"/>
    </source>
</evidence>
<evidence type="ECO:0000256" key="1">
    <source>
        <dbReference type="ARBA" id="ARBA00022801"/>
    </source>
</evidence>
<dbReference type="PANTHER" id="PTHR43540">
    <property type="entry name" value="PEROXYUREIDOACRYLATE/UREIDOACRYLATE AMIDOHYDROLASE-RELATED"/>
    <property type="match status" value="1"/>
</dbReference>
<feature type="non-terminal residue" evidence="4">
    <location>
        <position position="284"/>
    </location>
</feature>
<dbReference type="InterPro" id="IPR022412">
    <property type="entry name" value="Quinolinate_PRibosylTrfase_N"/>
</dbReference>
<dbReference type="Pfam" id="PF02749">
    <property type="entry name" value="QRPTase_N"/>
    <property type="match status" value="1"/>
</dbReference>
<evidence type="ECO:0000313" key="4">
    <source>
        <dbReference type="EMBL" id="GAI92607.1"/>
    </source>
</evidence>
<comment type="caution">
    <text evidence="4">The sequence shown here is derived from an EMBL/GenBank/DDBJ whole genome shotgun (WGS) entry which is preliminary data.</text>
</comment>
<protein>
    <recommendedName>
        <fullName evidence="5">Isochorismatase-like domain-containing protein</fullName>
    </recommendedName>
</protein>
<dbReference type="SUPFAM" id="SSF52499">
    <property type="entry name" value="Isochorismatase-like hydrolases"/>
    <property type="match status" value="1"/>
</dbReference>
<evidence type="ECO:0000259" key="3">
    <source>
        <dbReference type="Pfam" id="PF02749"/>
    </source>
</evidence>
<dbReference type="InterPro" id="IPR050272">
    <property type="entry name" value="Isochorismatase-like_hydrls"/>
</dbReference>
<dbReference type="Pfam" id="PF00857">
    <property type="entry name" value="Isochorismatase"/>
    <property type="match status" value="1"/>
</dbReference>
<dbReference type="InterPro" id="IPR036380">
    <property type="entry name" value="Isochorismatase-like_sf"/>
</dbReference>
<dbReference type="Gene3D" id="3.40.50.850">
    <property type="entry name" value="Isochorismatase-like"/>
    <property type="match status" value="1"/>
</dbReference>
<feature type="domain" description="Quinolinate phosphoribosyl transferase N-terminal" evidence="3">
    <location>
        <begin position="188"/>
        <end position="280"/>
    </location>
</feature>
<dbReference type="Gene3D" id="3.90.1170.20">
    <property type="entry name" value="Quinolinate phosphoribosyl transferase, N-terminal domain"/>
    <property type="match status" value="1"/>
</dbReference>
<organism evidence="4">
    <name type="scientific">marine sediment metagenome</name>
    <dbReference type="NCBI Taxonomy" id="412755"/>
    <lineage>
        <taxon>unclassified sequences</taxon>
        <taxon>metagenomes</taxon>
        <taxon>ecological metagenomes</taxon>
    </lineage>
</organism>